<dbReference type="AlphaFoldDB" id="A8LVC7"/>
<dbReference type="EMBL" id="CP000850">
    <property type="protein sequence ID" value="ABW00616.1"/>
    <property type="molecule type" value="Genomic_DNA"/>
</dbReference>
<evidence type="ECO:0000313" key="1">
    <source>
        <dbReference type="EMBL" id="ABW00616.1"/>
    </source>
</evidence>
<name>A8LVC7_SALAI</name>
<organism evidence="1">
    <name type="scientific">Salinispora arenicola (strain CNS-205)</name>
    <dbReference type="NCBI Taxonomy" id="391037"/>
    <lineage>
        <taxon>Bacteria</taxon>
        <taxon>Bacillati</taxon>
        <taxon>Actinomycetota</taxon>
        <taxon>Actinomycetes</taxon>
        <taxon>Micromonosporales</taxon>
        <taxon>Micromonosporaceae</taxon>
        <taxon>Salinispora</taxon>
    </lineage>
</organism>
<sequence>MLVSNNPVSLSWVFRPDRADQDRIAEHAGKPIHAVQRQTDDGNRVEVVLVDGVRVQAYRHEVVLG</sequence>
<reference evidence="1" key="1">
    <citation type="submission" date="2007-10" db="EMBL/GenBank/DDBJ databases">
        <title>Complete sequence of Salinispora arenicola CNS-205.</title>
        <authorList>
            <consortium name="US DOE Joint Genome Institute"/>
            <person name="Copeland A."/>
            <person name="Lucas S."/>
            <person name="Lapidus A."/>
            <person name="Barry K."/>
            <person name="Glavina del Rio T."/>
            <person name="Dalin E."/>
            <person name="Tice H."/>
            <person name="Pitluck S."/>
            <person name="Foster B."/>
            <person name="Schmutz J."/>
            <person name="Larimer F."/>
            <person name="Land M."/>
            <person name="Hauser L."/>
            <person name="Kyrpides N."/>
            <person name="Ivanova N."/>
            <person name="Jensen P.R."/>
            <person name="Moore B.S."/>
            <person name="Penn K."/>
            <person name="Jenkins C."/>
            <person name="Udwary D."/>
            <person name="Xiang L."/>
            <person name="Gontang E."/>
            <person name="Richardson P."/>
        </authorList>
    </citation>
    <scope>NUCLEOTIDE SEQUENCE [LARGE SCALE GENOMIC DNA]</scope>
    <source>
        <strain evidence="1">CNS-205</strain>
    </source>
</reference>
<dbReference type="OrthoDB" id="3394621at2"/>
<dbReference type="HOGENOM" id="CLU_2883352_0_0_11"/>
<proteinExistence type="predicted"/>
<dbReference type="KEGG" id="saq:Sare_4865"/>
<gene>
    <name evidence="1" type="ordered locus">Sare_4865</name>
</gene>
<accession>A8LVC7</accession>
<protein>
    <submittedName>
        <fullName evidence="1">Uncharacterized protein</fullName>
    </submittedName>
</protein>
<dbReference type="PATRIC" id="fig|391037.6.peg.4914"/>